<proteinExistence type="predicted"/>
<evidence type="ECO:0000313" key="8">
    <source>
        <dbReference type="Proteomes" id="UP001207626"/>
    </source>
</evidence>
<evidence type="ECO:0000259" key="6">
    <source>
        <dbReference type="Pfam" id="PF02518"/>
    </source>
</evidence>
<comment type="caution">
    <text evidence="7">The sequence shown here is derived from an EMBL/GenBank/DDBJ whole genome shotgun (WGS) entry which is preliminary data.</text>
</comment>
<evidence type="ECO:0000313" key="7">
    <source>
        <dbReference type="EMBL" id="MCY9521787.1"/>
    </source>
</evidence>
<dbReference type="RefSeq" id="WP_087435198.1">
    <property type="nucleotide sequence ID" value="NZ_JAMDLV010000032.1"/>
</dbReference>
<dbReference type="InterPro" id="IPR003594">
    <property type="entry name" value="HATPase_dom"/>
</dbReference>
<organism evidence="7 8">
    <name type="scientific">Paenibacillus apiarius</name>
    <dbReference type="NCBI Taxonomy" id="46240"/>
    <lineage>
        <taxon>Bacteria</taxon>
        <taxon>Bacillati</taxon>
        <taxon>Bacillota</taxon>
        <taxon>Bacilli</taxon>
        <taxon>Bacillales</taxon>
        <taxon>Paenibacillaceae</taxon>
        <taxon>Paenibacillus</taxon>
    </lineage>
</organism>
<dbReference type="InterPro" id="IPR050482">
    <property type="entry name" value="Sensor_HK_TwoCompSys"/>
</dbReference>
<evidence type="ECO:0000256" key="2">
    <source>
        <dbReference type="ARBA" id="ARBA00012438"/>
    </source>
</evidence>
<dbReference type="SUPFAM" id="SSF55874">
    <property type="entry name" value="ATPase domain of HSP90 chaperone/DNA topoisomerase II/histidine kinase"/>
    <property type="match status" value="1"/>
</dbReference>
<dbReference type="PANTHER" id="PTHR24421">
    <property type="entry name" value="NITRATE/NITRITE SENSOR PROTEIN NARX-RELATED"/>
    <property type="match status" value="1"/>
</dbReference>
<dbReference type="CDD" id="cd16917">
    <property type="entry name" value="HATPase_UhpB-NarQ-NarX-like"/>
    <property type="match status" value="1"/>
</dbReference>
<accession>A0ABT4DWQ1</accession>
<evidence type="ECO:0000256" key="5">
    <source>
        <dbReference type="ARBA" id="ARBA00023012"/>
    </source>
</evidence>
<keyword evidence="8" id="KW-1185">Reference proteome</keyword>
<dbReference type="EMBL" id="JAMDLW010000027">
    <property type="protein sequence ID" value="MCY9521787.1"/>
    <property type="molecule type" value="Genomic_DNA"/>
</dbReference>
<sequence>MHAVVHEFNRPVTTAYHAGWNHKDKVGIEVVIYQNAQESITNALRHGGATAVDIHVSYDPEEVVLEVSSNGSKPELPLQRGIGLRGMEERTKMIGGRVEWTAEPRFTVRTAIPAAKNASRSSSR</sequence>
<keyword evidence="4" id="KW-0418">Kinase</keyword>
<name>A0ABT4DWQ1_9BACL</name>
<keyword evidence="3" id="KW-0808">Transferase</keyword>
<dbReference type="Pfam" id="PF02518">
    <property type="entry name" value="HATPase_c"/>
    <property type="match status" value="1"/>
</dbReference>
<dbReference type="EC" id="2.7.13.3" evidence="2"/>
<keyword evidence="5" id="KW-0902">Two-component regulatory system</keyword>
<dbReference type="PANTHER" id="PTHR24421:SF10">
    <property type="entry name" value="NITRATE_NITRITE SENSOR PROTEIN NARQ"/>
    <property type="match status" value="1"/>
</dbReference>
<comment type="catalytic activity">
    <reaction evidence="1">
        <text>ATP + protein L-histidine = ADP + protein N-phospho-L-histidine.</text>
        <dbReference type="EC" id="2.7.13.3"/>
    </reaction>
</comment>
<feature type="domain" description="Histidine kinase/HSP90-like ATPase" evidence="6">
    <location>
        <begin position="31"/>
        <end position="113"/>
    </location>
</feature>
<evidence type="ECO:0000256" key="1">
    <source>
        <dbReference type="ARBA" id="ARBA00000085"/>
    </source>
</evidence>
<protein>
    <recommendedName>
        <fullName evidence="2">histidine kinase</fullName>
        <ecNumber evidence="2">2.7.13.3</ecNumber>
    </recommendedName>
</protein>
<gene>
    <name evidence="7" type="ORF">M5X09_19310</name>
</gene>
<dbReference type="Proteomes" id="UP001207626">
    <property type="component" value="Unassembled WGS sequence"/>
</dbReference>
<evidence type="ECO:0000256" key="3">
    <source>
        <dbReference type="ARBA" id="ARBA00022679"/>
    </source>
</evidence>
<reference evidence="7 8" key="1">
    <citation type="submission" date="2022-05" db="EMBL/GenBank/DDBJ databases">
        <title>Genome Sequencing of Bee-Associated Microbes.</title>
        <authorList>
            <person name="Dunlap C."/>
        </authorList>
    </citation>
    <scope>NUCLEOTIDE SEQUENCE [LARGE SCALE GENOMIC DNA]</scope>
    <source>
        <strain evidence="7 8">NRRL NRS-1438</strain>
    </source>
</reference>
<dbReference type="InterPro" id="IPR036890">
    <property type="entry name" value="HATPase_C_sf"/>
</dbReference>
<evidence type="ECO:0000256" key="4">
    <source>
        <dbReference type="ARBA" id="ARBA00022777"/>
    </source>
</evidence>
<dbReference type="Gene3D" id="3.30.565.10">
    <property type="entry name" value="Histidine kinase-like ATPase, C-terminal domain"/>
    <property type="match status" value="1"/>
</dbReference>